<evidence type="ECO:0000313" key="4">
    <source>
        <dbReference type="Proteomes" id="UP000292346"/>
    </source>
</evidence>
<dbReference type="OrthoDB" id="3671213at2"/>
<accession>A0A4R0HNH5</accession>
<dbReference type="InterPro" id="IPR017517">
    <property type="entry name" value="Maleyloyr_isom"/>
</dbReference>
<keyword evidence="3" id="KW-0413">Isomerase</keyword>
<dbReference type="NCBIfam" id="TIGR03083">
    <property type="entry name" value="maleylpyruvate isomerase family mycothiol-dependent enzyme"/>
    <property type="match status" value="1"/>
</dbReference>
<dbReference type="GO" id="GO:0005886">
    <property type="term" value="C:plasma membrane"/>
    <property type="evidence" value="ECO:0007669"/>
    <property type="project" value="TreeGrafter"/>
</dbReference>
<organism evidence="3 4">
    <name type="scientific">Kribbella soli</name>
    <dbReference type="NCBI Taxonomy" id="1124743"/>
    <lineage>
        <taxon>Bacteria</taxon>
        <taxon>Bacillati</taxon>
        <taxon>Actinomycetota</taxon>
        <taxon>Actinomycetes</taxon>
        <taxon>Propionibacteriales</taxon>
        <taxon>Kribbellaceae</taxon>
        <taxon>Kribbella</taxon>
    </lineage>
</organism>
<evidence type="ECO:0000313" key="3">
    <source>
        <dbReference type="EMBL" id="TCC10792.1"/>
    </source>
</evidence>
<reference evidence="3 4" key="1">
    <citation type="submission" date="2019-02" db="EMBL/GenBank/DDBJ databases">
        <title>Kribbella capetownensis sp. nov. and Kribbella speibonae sp. nov., isolated from soil.</title>
        <authorList>
            <person name="Curtis S.M."/>
            <person name="Norton I."/>
            <person name="Everest G.J."/>
            <person name="Meyers P.R."/>
        </authorList>
    </citation>
    <scope>NUCLEOTIDE SEQUENCE [LARGE SCALE GENOMIC DNA]</scope>
    <source>
        <strain evidence="3 4">KCTC 29219</strain>
    </source>
</reference>
<dbReference type="PANTHER" id="PTHR40758">
    <property type="entry name" value="CONSERVED PROTEIN"/>
    <property type="match status" value="1"/>
</dbReference>
<dbReference type="InterPro" id="IPR024344">
    <property type="entry name" value="MDMPI_metal-binding"/>
</dbReference>
<comment type="caution">
    <text evidence="3">The sequence shown here is derived from an EMBL/GenBank/DDBJ whole genome shotgun (WGS) entry which is preliminary data.</text>
</comment>
<gene>
    <name evidence="3" type="ORF">E0H45_05635</name>
</gene>
<dbReference type="InterPro" id="IPR034660">
    <property type="entry name" value="DinB/YfiT-like"/>
</dbReference>
<evidence type="ECO:0000259" key="2">
    <source>
        <dbReference type="Pfam" id="PF11716"/>
    </source>
</evidence>
<dbReference type="AlphaFoldDB" id="A0A4R0HNH5"/>
<name>A0A4R0HNH5_9ACTN</name>
<dbReference type="InterPro" id="IPR010872">
    <property type="entry name" value="MDMPI_C-term_domain"/>
</dbReference>
<keyword evidence="3" id="KW-0670">Pyruvate</keyword>
<feature type="domain" description="MDMPI C-terminal" evidence="1">
    <location>
        <begin position="149"/>
        <end position="242"/>
    </location>
</feature>
<dbReference type="Pfam" id="PF07398">
    <property type="entry name" value="MDMPI_C"/>
    <property type="match status" value="1"/>
</dbReference>
<feature type="domain" description="Mycothiol-dependent maleylpyruvate isomerase metal-binding" evidence="2">
    <location>
        <begin position="11"/>
        <end position="127"/>
    </location>
</feature>
<dbReference type="SUPFAM" id="SSF109854">
    <property type="entry name" value="DinB/YfiT-like putative metalloenzymes"/>
    <property type="match status" value="1"/>
</dbReference>
<dbReference type="RefSeq" id="WP_131335184.1">
    <property type="nucleotide sequence ID" value="NZ_SJJZ01000001.1"/>
</dbReference>
<proteinExistence type="predicted"/>
<dbReference type="Pfam" id="PF11716">
    <property type="entry name" value="MDMPI_N"/>
    <property type="match status" value="1"/>
</dbReference>
<dbReference type="Proteomes" id="UP000292346">
    <property type="component" value="Unassembled WGS sequence"/>
</dbReference>
<sequence length="252" mass="26551">MPDPIDHLTEFERAAEDFAAALGWVDPGADVPACPGWTVADLALHVGSGQRWAASILLSGTAQKVPEVLRTTISWPDWYTGTAAALVAAIRAVDPDEPCWNFAPVEQRAGFWARRRLHETVIHLVDLIQAGVAAGEQVDSGLAVVPAAVAADGVDEVFEVFLPRLLARGFAPAVTRQVGVRATDTGHEWTLTPVSQGDPPHVERGKAAGEAVLSGTASELDLCLWKRLPGTALTVEGDAAIAAEFLAGRATA</sequence>
<dbReference type="EMBL" id="SJJZ01000001">
    <property type="protein sequence ID" value="TCC10792.1"/>
    <property type="molecule type" value="Genomic_DNA"/>
</dbReference>
<evidence type="ECO:0000259" key="1">
    <source>
        <dbReference type="Pfam" id="PF07398"/>
    </source>
</evidence>
<dbReference type="GO" id="GO:0046872">
    <property type="term" value="F:metal ion binding"/>
    <property type="evidence" value="ECO:0007669"/>
    <property type="project" value="InterPro"/>
</dbReference>
<keyword evidence="4" id="KW-1185">Reference proteome</keyword>
<dbReference type="GO" id="GO:0016853">
    <property type="term" value="F:isomerase activity"/>
    <property type="evidence" value="ECO:0007669"/>
    <property type="project" value="UniProtKB-KW"/>
</dbReference>
<protein>
    <submittedName>
        <fullName evidence="3">Maleylpyruvate isomerase family mycothiol-dependent enzyme</fullName>
    </submittedName>
</protein>
<dbReference type="PANTHER" id="PTHR40758:SF1">
    <property type="entry name" value="CONSERVED PROTEIN"/>
    <property type="match status" value="1"/>
</dbReference>